<dbReference type="SUPFAM" id="SSF81342">
    <property type="entry name" value="Transmembrane di-heme cytochromes"/>
    <property type="match status" value="1"/>
</dbReference>
<organism evidence="8 9">
    <name type="scientific">Paraphotobacterium marinum</name>
    <dbReference type="NCBI Taxonomy" id="1755811"/>
    <lineage>
        <taxon>Bacteria</taxon>
        <taxon>Pseudomonadati</taxon>
        <taxon>Pseudomonadota</taxon>
        <taxon>Gammaproteobacteria</taxon>
        <taxon>Vibrionales</taxon>
        <taxon>Vibrionaceae</taxon>
        <taxon>Paraphotobacterium</taxon>
    </lineage>
</organism>
<sequence>MKFLSNTLFGFWNYISEQQNFIFRWVHITLAGCVLLQILDSNFMHVKYVLMSFNIGTIIHIIVGILTSVLALFLVFLSFKKRGLKYYYPYIWMDFQNLKKDLLTMMSLKLPNAKPKGLAAIVQGLGLLSIVLVCVTGVAWLLFWYYDFPNAHEIQNIHKTIVGLLEAYIIGHPLMGFMHYVMEKYYPQSLEDKDVQHQFNI</sequence>
<dbReference type="Proteomes" id="UP000242175">
    <property type="component" value="Chromosome small"/>
</dbReference>
<dbReference type="EMBL" id="CP022356">
    <property type="protein sequence ID" value="ASK79556.1"/>
    <property type="molecule type" value="Genomic_DNA"/>
</dbReference>
<keyword evidence="9" id="KW-1185">Reference proteome</keyword>
<accession>A0A220VH29</accession>
<dbReference type="GO" id="GO:0005886">
    <property type="term" value="C:plasma membrane"/>
    <property type="evidence" value="ECO:0007669"/>
    <property type="project" value="UniProtKB-SubCell"/>
</dbReference>
<feature type="transmembrane region" description="Helical" evidence="6">
    <location>
        <begin position="21"/>
        <end position="39"/>
    </location>
</feature>
<reference evidence="8 9" key="1">
    <citation type="journal article" date="2016" name="Int. J. Syst. Evol. Microbiol.">
        <title>Paraphotobacterium marinum gen. nov., sp. nov., a member of the family Vibrionaceae, isolated from surface seawater.</title>
        <authorList>
            <person name="Huang Z."/>
            <person name="Dong C."/>
            <person name="Shao Z."/>
        </authorList>
    </citation>
    <scope>NUCLEOTIDE SEQUENCE [LARGE SCALE GENOMIC DNA]</scope>
    <source>
        <strain evidence="8 9">NSCS20N07D</strain>
    </source>
</reference>
<dbReference type="InterPro" id="IPR016174">
    <property type="entry name" value="Di-haem_cyt_TM"/>
</dbReference>
<evidence type="ECO:0000256" key="6">
    <source>
        <dbReference type="SAM" id="Phobius"/>
    </source>
</evidence>
<evidence type="ECO:0000313" key="8">
    <source>
        <dbReference type="EMBL" id="ASK79556.1"/>
    </source>
</evidence>
<evidence type="ECO:0000313" key="9">
    <source>
        <dbReference type="Proteomes" id="UP000242175"/>
    </source>
</evidence>
<evidence type="ECO:0000256" key="1">
    <source>
        <dbReference type="ARBA" id="ARBA00004651"/>
    </source>
</evidence>
<keyword evidence="2" id="KW-1003">Cell membrane</keyword>
<dbReference type="OrthoDB" id="6588368at2"/>
<evidence type="ECO:0000259" key="7">
    <source>
        <dbReference type="Pfam" id="PF01292"/>
    </source>
</evidence>
<dbReference type="KEGG" id="pmai:CF386_10910"/>
<dbReference type="Pfam" id="PF01292">
    <property type="entry name" value="Ni_hydr_CYTB"/>
    <property type="match status" value="1"/>
</dbReference>
<dbReference type="GO" id="GO:0009055">
    <property type="term" value="F:electron transfer activity"/>
    <property type="evidence" value="ECO:0007669"/>
    <property type="project" value="InterPro"/>
</dbReference>
<evidence type="ECO:0000256" key="5">
    <source>
        <dbReference type="ARBA" id="ARBA00023136"/>
    </source>
</evidence>
<feature type="transmembrane region" description="Helical" evidence="6">
    <location>
        <begin position="118"/>
        <end position="146"/>
    </location>
</feature>
<evidence type="ECO:0000256" key="4">
    <source>
        <dbReference type="ARBA" id="ARBA00022989"/>
    </source>
</evidence>
<feature type="transmembrane region" description="Helical" evidence="6">
    <location>
        <begin position="51"/>
        <end position="77"/>
    </location>
</feature>
<dbReference type="Gene3D" id="1.20.950.20">
    <property type="entry name" value="Transmembrane di-heme cytochromes, Chain C"/>
    <property type="match status" value="1"/>
</dbReference>
<feature type="transmembrane region" description="Helical" evidence="6">
    <location>
        <begin position="161"/>
        <end position="181"/>
    </location>
</feature>
<protein>
    <recommendedName>
        <fullName evidence="7">Cytochrome b561 bacterial/Ni-hydrogenase domain-containing protein</fullName>
    </recommendedName>
</protein>
<proteinExistence type="predicted"/>
<gene>
    <name evidence="8" type="ORF">CF386_10910</name>
</gene>
<feature type="domain" description="Cytochrome b561 bacterial/Ni-hydrogenase" evidence="7">
    <location>
        <begin position="20"/>
        <end position="182"/>
    </location>
</feature>
<name>A0A220VH29_9GAMM</name>
<dbReference type="GO" id="GO:0022904">
    <property type="term" value="P:respiratory electron transport chain"/>
    <property type="evidence" value="ECO:0007669"/>
    <property type="project" value="InterPro"/>
</dbReference>
<dbReference type="RefSeq" id="WP_089074464.1">
    <property type="nucleotide sequence ID" value="NZ_CBCSAM010000008.1"/>
</dbReference>
<evidence type="ECO:0000256" key="3">
    <source>
        <dbReference type="ARBA" id="ARBA00022692"/>
    </source>
</evidence>
<keyword evidence="4 6" id="KW-1133">Transmembrane helix</keyword>
<keyword evidence="3 6" id="KW-0812">Transmembrane</keyword>
<dbReference type="InterPro" id="IPR011577">
    <property type="entry name" value="Cyt_b561_bac/Ni-Hgenase"/>
</dbReference>
<comment type="subcellular location">
    <subcellularLocation>
        <location evidence="1">Cell membrane</location>
        <topology evidence="1">Multi-pass membrane protein</topology>
    </subcellularLocation>
</comment>
<evidence type="ECO:0000256" key="2">
    <source>
        <dbReference type="ARBA" id="ARBA00022475"/>
    </source>
</evidence>
<dbReference type="AlphaFoldDB" id="A0A220VH29"/>
<keyword evidence="5 6" id="KW-0472">Membrane</keyword>